<protein>
    <submittedName>
        <fullName evidence="1">Uncharacterized protein</fullName>
    </submittedName>
</protein>
<evidence type="ECO:0000313" key="1">
    <source>
        <dbReference type="EMBL" id="EFO12647.2"/>
    </source>
</evidence>
<dbReference type="KEGG" id="loa:LOAG_15886"/>
<dbReference type="CTD" id="9953381"/>
<sequence length="85" mass="10003">MCNSTEELLRSKWIMKVLQIYLRDFKDIIVDIGLITYQLVETMIQSLIMKITQLPKNIAESSVREFKHFFNLGPVPDNFDYSFLA</sequence>
<dbReference type="AlphaFoldDB" id="A0A1S0TEN6"/>
<proteinExistence type="predicted"/>
<name>A0A1S0TEN6_LOALO</name>
<gene>
    <name evidence="1" type="ORF">LOAG_15886</name>
</gene>
<dbReference type="EMBL" id="JH715127">
    <property type="protein sequence ID" value="EFO12647.2"/>
    <property type="molecule type" value="Genomic_DNA"/>
</dbReference>
<dbReference type="RefSeq" id="XP_003151422.2">
    <property type="nucleotide sequence ID" value="XM_003151374.2"/>
</dbReference>
<dbReference type="InParanoid" id="A0A1S0TEN6"/>
<accession>A0A1S0TEN6</accession>
<dbReference type="OrthoDB" id="5839413at2759"/>
<reference evidence="1" key="1">
    <citation type="submission" date="2012-04" db="EMBL/GenBank/DDBJ databases">
        <title>The Genome Sequence of Loa loa.</title>
        <authorList>
            <consortium name="The Broad Institute Genome Sequencing Platform"/>
            <consortium name="Broad Institute Genome Sequencing Center for Infectious Disease"/>
            <person name="Nutman T.B."/>
            <person name="Fink D.L."/>
            <person name="Russ C."/>
            <person name="Young S."/>
            <person name="Zeng Q."/>
            <person name="Gargeya S."/>
            <person name="Alvarado L."/>
            <person name="Berlin A."/>
            <person name="Chapman S.B."/>
            <person name="Chen Z."/>
            <person name="Freedman E."/>
            <person name="Gellesch M."/>
            <person name="Goldberg J."/>
            <person name="Griggs A."/>
            <person name="Gujja S."/>
            <person name="Heilman E.R."/>
            <person name="Heiman D."/>
            <person name="Howarth C."/>
            <person name="Mehta T."/>
            <person name="Neiman D."/>
            <person name="Pearson M."/>
            <person name="Roberts A."/>
            <person name="Saif S."/>
            <person name="Shea T."/>
            <person name="Shenoy N."/>
            <person name="Sisk P."/>
            <person name="Stolte C."/>
            <person name="Sykes S."/>
            <person name="White J."/>
            <person name="Yandava C."/>
            <person name="Haas B."/>
            <person name="Henn M.R."/>
            <person name="Nusbaum C."/>
            <person name="Birren B."/>
        </authorList>
    </citation>
    <scope>NUCLEOTIDE SEQUENCE [LARGE SCALE GENOMIC DNA]</scope>
</reference>
<dbReference type="GeneID" id="9953381"/>
<feature type="non-terminal residue" evidence="1">
    <location>
        <position position="85"/>
    </location>
</feature>
<organism evidence="1">
    <name type="scientific">Loa loa</name>
    <name type="common">Eye worm</name>
    <name type="synonym">Filaria loa</name>
    <dbReference type="NCBI Taxonomy" id="7209"/>
    <lineage>
        <taxon>Eukaryota</taxon>
        <taxon>Metazoa</taxon>
        <taxon>Ecdysozoa</taxon>
        <taxon>Nematoda</taxon>
        <taxon>Chromadorea</taxon>
        <taxon>Rhabditida</taxon>
        <taxon>Spirurina</taxon>
        <taxon>Spiruromorpha</taxon>
        <taxon>Filarioidea</taxon>
        <taxon>Onchocercidae</taxon>
        <taxon>Loa</taxon>
    </lineage>
</organism>